<sequence length="198" mass="21677">MTRTERNQYPAAVLKDRHSRTGLDKTQWNHKNGDGAHNWGSTARKGDDEASGRLDGEAEAEAALDELPSSDVFDLDEEINDPVGAMPVTDAGNDFKPMDLRKRGSIQGQSNIATSPTDSMSSLDSGDRPGMGRRMSAVSEEEREKMRLYREGVLHKKQGVDLAHIARSSHGIANSPPTNSYLGTVSPSNTRYGFNFNK</sequence>
<organism evidence="2 3">
    <name type="scientific">Cryptococcus neoformans Tu259-1</name>
    <dbReference type="NCBI Taxonomy" id="1230072"/>
    <lineage>
        <taxon>Eukaryota</taxon>
        <taxon>Fungi</taxon>
        <taxon>Dikarya</taxon>
        <taxon>Basidiomycota</taxon>
        <taxon>Agaricomycotina</taxon>
        <taxon>Tremellomycetes</taxon>
        <taxon>Tremellales</taxon>
        <taxon>Cryptococcaceae</taxon>
        <taxon>Cryptococcus</taxon>
        <taxon>Cryptococcus neoformans species complex</taxon>
    </lineage>
</organism>
<feature type="compositionally biased region" description="Polar residues" evidence="1">
    <location>
        <begin position="106"/>
        <end position="124"/>
    </location>
</feature>
<feature type="region of interest" description="Disordered" evidence="1">
    <location>
        <begin position="106"/>
        <end position="138"/>
    </location>
</feature>
<evidence type="ECO:0008006" key="4">
    <source>
        <dbReference type="Google" id="ProtNLM"/>
    </source>
</evidence>
<dbReference type="AlphaFoldDB" id="A0A854QDU2"/>
<dbReference type="OrthoDB" id="2562681at2759"/>
<dbReference type="Proteomes" id="UP000199727">
    <property type="component" value="Unassembled WGS sequence"/>
</dbReference>
<evidence type="ECO:0000256" key="1">
    <source>
        <dbReference type="SAM" id="MobiDB-lite"/>
    </source>
</evidence>
<feature type="region of interest" description="Disordered" evidence="1">
    <location>
        <begin position="1"/>
        <end position="57"/>
    </location>
</feature>
<gene>
    <name evidence="2" type="ORF">C361_02830</name>
</gene>
<dbReference type="EMBL" id="AMKT01000037">
    <property type="protein sequence ID" value="OXG23064.1"/>
    <property type="molecule type" value="Genomic_DNA"/>
</dbReference>
<comment type="caution">
    <text evidence="2">The sequence shown here is derived from an EMBL/GenBank/DDBJ whole genome shotgun (WGS) entry which is preliminary data.</text>
</comment>
<feature type="compositionally biased region" description="Basic and acidic residues" evidence="1">
    <location>
        <begin position="14"/>
        <end position="23"/>
    </location>
</feature>
<evidence type="ECO:0000313" key="3">
    <source>
        <dbReference type="Proteomes" id="UP000199727"/>
    </source>
</evidence>
<protein>
    <recommendedName>
        <fullName evidence="4">Hyaluronan/mRNA-binding protein domain-containing protein</fullName>
    </recommendedName>
</protein>
<name>A0A854QDU2_CRYNE</name>
<accession>A0A854QDU2</accession>
<feature type="compositionally biased region" description="Basic and acidic residues" evidence="1">
    <location>
        <begin position="44"/>
        <end position="56"/>
    </location>
</feature>
<feature type="region of interest" description="Disordered" evidence="1">
    <location>
        <begin position="82"/>
        <end position="101"/>
    </location>
</feature>
<evidence type="ECO:0000313" key="2">
    <source>
        <dbReference type="EMBL" id="OXG23064.1"/>
    </source>
</evidence>
<reference evidence="2 3" key="1">
    <citation type="submission" date="2017-06" db="EMBL/GenBank/DDBJ databases">
        <title>Global population genomics of the pathogenic fungus Cryptococcus neoformans var. grubii.</title>
        <authorList>
            <person name="Cuomo C."/>
            <person name="Litvintseva A."/>
            <person name="Chen Y."/>
            <person name="Young S."/>
            <person name="Zeng Q."/>
            <person name="Chapman S."/>
            <person name="Gujja S."/>
            <person name="Saif S."/>
            <person name="Birren B."/>
        </authorList>
    </citation>
    <scope>NUCLEOTIDE SEQUENCE [LARGE SCALE GENOMIC DNA]</scope>
    <source>
        <strain evidence="2 3">Tu259-1</strain>
    </source>
</reference>
<proteinExistence type="predicted"/>